<evidence type="ECO:0000313" key="11">
    <source>
        <dbReference type="Proteomes" id="UP000306102"/>
    </source>
</evidence>
<dbReference type="Pfam" id="PF13671">
    <property type="entry name" value="AAA_33"/>
    <property type="match status" value="1"/>
</dbReference>
<dbReference type="GO" id="GO:0005975">
    <property type="term" value="P:carbohydrate metabolic process"/>
    <property type="evidence" value="ECO:0007669"/>
    <property type="project" value="InterPro"/>
</dbReference>
<dbReference type="SUPFAM" id="SSF52540">
    <property type="entry name" value="P-loop containing nucleoside triphosphate hydrolases"/>
    <property type="match status" value="1"/>
</dbReference>
<reference evidence="10 11" key="1">
    <citation type="journal article" date="2018" name="Proc. Natl. Acad. Sci. U.S.A.">
        <title>Draft genome sequence of Camellia sinensis var. sinensis provides insights into the evolution of the tea genome and tea quality.</title>
        <authorList>
            <person name="Wei C."/>
            <person name="Yang H."/>
            <person name="Wang S."/>
            <person name="Zhao J."/>
            <person name="Liu C."/>
            <person name="Gao L."/>
            <person name="Xia E."/>
            <person name="Lu Y."/>
            <person name="Tai Y."/>
            <person name="She G."/>
            <person name="Sun J."/>
            <person name="Cao H."/>
            <person name="Tong W."/>
            <person name="Gao Q."/>
            <person name="Li Y."/>
            <person name="Deng W."/>
            <person name="Jiang X."/>
            <person name="Wang W."/>
            <person name="Chen Q."/>
            <person name="Zhang S."/>
            <person name="Li H."/>
            <person name="Wu J."/>
            <person name="Wang P."/>
            <person name="Li P."/>
            <person name="Shi C."/>
            <person name="Zheng F."/>
            <person name="Jian J."/>
            <person name="Huang B."/>
            <person name="Shan D."/>
            <person name="Shi M."/>
            <person name="Fang C."/>
            <person name="Yue Y."/>
            <person name="Li F."/>
            <person name="Li D."/>
            <person name="Wei S."/>
            <person name="Han B."/>
            <person name="Jiang C."/>
            <person name="Yin Y."/>
            <person name="Xia T."/>
            <person name="Zhang Z."/>
            <person name="Bennetzen J.L."/>
            <person name="Zhao S."/>
            <person name="Wan X."/>
        </authorList>
    </citation>
    <scope>NUCLEOTIDE SEQUENCE [LARGE SCALE GENOMIC DNA]</scope>
    <source>
        <strain evidence="11">cv. Shuchazao</strain>
        <tissue evidence="10">Leaf</tissue>
    </source>
</reference>
<dbReference type="EMBL" id="SDRB02008537">
    <property type="protein sequence ID" value="THG09414.1"/>
    <property type="molecule type" value="Genomic_DNA"/>
</dbReference>
<keyword evidence="11" id="KW-1185">Reference proteome</keyword>
<accession>A0A4S4E1Y5</accession>
<dbReference type="GO" id="GO:0046316">
    <property type="term" value="F:gluconokinase activity"/>
    <property type="evidence" value="ECO:0007669"/>
    <property type="project" value="UniProtKB-EC"/>
</dbReference>
<dbReference type="GO" id="GO:0005737">
    <property type="term" value="C:cytoplasm"/>
    <property type="evidence" value="ECO:0007669"/>
    <property type="project" value="TreeGrafter"/>
</dbReference>
<keyword evidence="5 9" id="KW-0547">Nucleotide-binding</keyword>
<comment type="similarity">
    <text evidence="2 9">Belongs to the gluconokinase GntK/GntV family.</text>
</comment>
<dbReference type="CDD" id="cd02021">
    <property type="entry name" value="GntK"/>
    <property type="match status" value="1"/>
</dbReference>
<dbReference type="GO" id="GO:0005524">
    <property type="term" value="F:ATP binding"/>
    <property type="evidence" value="ECO:0007669"/>
    <property type="project" value="UniProtKB-KW"/>
</dbReference>
<gene>
    <name evidence="10" type="ORF">TEA_028013</name>
</gene>
<name>A0A4S4E1Y5_CAMSN</name>
<dbReference type="InterPro" id="IPR027417">
    <property type="entry name" value="P-loop_NTPase"/>
</dbReference>
<dbReference type="PANTHER" id="PTHR43442:SF3">
    <property type="entry name" value="GLUCONOKINASE-RELATED"/>
    <property type="match status" value="1"/>
</dbReference>
<evidence type="ECO:0000256" key="8">
    <source>
        <dbReference type="ARBA" id="ARBA00048090"/>
    </source>
</evidence>
<dbReference type="InterPro" id="IPR006001">
    <property type="entry name" value="Therm_gnt_kin"/>
</dbReference>
<dbReference type="AlphaFoldDB" id="A0A4S4E1Y5"/>
<keyword evidence="4 9" id="KW-0808">Transferase</keyword>
<keyword evidence="6 9" id="KW-0418">Kinase</keyword>
<evidence type="ECO:0000256" key="4">
    <source>
        <dbReference type="ARBA" id="ARBA00022679"/>
    </source>
</evidence>
<dbReference type="EC" id="2.7.1.12" evidence="3 9"/>
<evidence type="ECO:0000256" key="2">
    <source>
        <dbReference type="ARBA" id="ARBA00008420"/>
    </source>
</evidence>
<evidence type="ECO:0000256" key="1">
    <source>
        <dbReference type="ARBA" id="ARBA00004875"/>
    </source>
</evidence>
<dbReference type="FunFam" id="3.40.50.300:FF:000522">
    <property type="entry name" value="Gluconokinase"/>
    <property type="match status" value="1"/>
</dbReference>
<dbReference type="NCBIfam" id="TIGR01313">
    <property type="entry name" value="therm_gnt_kin"/>
    <property type="match status" value="1"/>
</dbReference>
<comment type="pathway">
    <text evidence="1 9">Carbohydrate acid metabolism; D-gluconate degradation.</text>
</comment>
<comment type="caution">
    <text evidence="10">The sequence shown here is derived from an EMBL/GenBank/DDBJ whole genome shotgun (WGS) entry which is preliminary data.</text>
</comment>
<evidence type="ECO:0000313" key="10">
    <source>
        <dbReference type="EMBL" id="THG09414.1"/>
    </source>
</evidence>
<evidence type="ECO:0000256" key="6">
    <source>
        <dbReference type="ARBA" id="ARBA00022777"/>
    </source>
</evidence>
<dbReference type="Gene3D" id="3.40.50.300">
    <property type="entry name" value="P-loop containing nucleotide triphosphate hydrolases"/>
    <property type="match status" value="1"/>
</dbReference>
<dbReference type="Proteomes" id="UP000306102">
    <property type="component" value="Unassembled WGS sequence"/>
</dbReference>
<evidence type="ECO:0000256" key="9">
    <source>
        <dbReference type="RuleBase" id="RU363066"/>
    </source>
</evidence>
<dbReference type="PANTHER" id="PTHR43442">
    <property type="entry name" value="GLUCONOKINASE-RELATED"/>
    <property type="match status" value="1"/>
</dbReference>
<dbReference type="UniPathway" id="UPA00792"/>
<comment type="catalytic activity">
    <reaction evidence="8 9">
        <text>D-gluconate + ATP = 6-phospho-D-gluconate + ADP + H(+)</text>
        <dbReference type="Rhea" id="RHEA:19433"/>
        <dbReference type="ChEBI" id="CHEBI:15378"/>
        <dbReference type="ChEBI" id="CHEBI:18391"/>
        <dbReference type="ChEBI" id="CHEBI:30616"/>
        <dbReference type="ChEBI" id="CHEBI:58759"/>
        <dbReference type="ChEBI" id="CHEBI:456216"/>
        <dbReference type="EC" id="2.7.1.12"/>
    </reaction>
</comment>
<keyword evidence="7 9" id="KW-0067">ATP-binding</keyword>
<evidence type="ECO:0000256" key="5">
    <source>
        <dbReference type="ARBA" id="ARBA00022741"/>
    </source>
</evidence>
<dbReference type="STRING" id="542762.A0A4S4E1Y5"/>
<proteinExistence type="inferred from homology"/>
<evidence type="ECO:0000256" key="7">
    <source>
        <dbReference type="ARBA" id="ARBA00022840"/>
    </source>
</evidence>
<evidence type="ECO:0000256" key="3">
    <source>
        <dbReference type="ARBA" id="ARBA00012054"/>
    </source>
</evidence>
<organism evidence="10 11">
    <name type="scientific">Camellia sinensis var. sinensis</name>
    <name type="common">China tea</name>
    <dbReference type="NCBI Taxonomy" id="542762"/>
    <lineage>
        <taxon>Eukaryota</taxon>
        <taxon>Viridiplantae</taxon>
        <taxon>Streptophyta</taxon>
        <taxon>Embryophyta</taxon>
        <taxon>Tracheophyta</taxon>
        <taxon>Spermatophyta</taxon>
        <taxon>Magnoliopsida</taxon>
        <taxon>eudicotyledons</taxon>
        <taxon>Gunneridae</taxon>
        <taxon>Pentapetalae</taxon>
        <taxon>asterids</taxon>
        <taxon>Ericales</taxon>
        <taxon>Theaceae</taxon>
        <taxon>Camellia</taxon>
    </lineage>
</organism>
<protein>
    <recommendedName>
        <fullName evidence="3 9">Gluconokinase</fullName>
        <ecNumber evidence="3 9">2.7.1.12</ecNumber>
    </recommendedName>
</protein>
<sequence>MKYGYFKYVAGLILSTHTYRVACIPGTRNTYQILLIRSFVVGYSVGKVLVIMGASGAGKSTIGEMLAKAINCSFLDADDFHPQSNKGIEKMQKGIPLSEEDRIPWLEVLQNSLRADLVSGKTVILGCSALQKRYREILRSADANYRLGSYLSLVNFVLLDARADVLAARLQKRASEGKHFMPATLLQSQLDLLQIDESEGILKVDATLSPLAIVNAIKALIFSTRVVQSEKNLGRSQYYV</sequence>